<organism evidence="2 3">
    <name type="scientific">Bradyrhizobium hipponense</name>
    <dbReference type="NCBI Taxonomy" id="2605638"/>
    <lineage>
        <taxon>Bacteria</taxon>
        <taxon>Pseudomonadati</taxon>
        <taxon>Pseudomonadota</taxon>
        <taxon>Alphaproteobacteria</taxon>
        <taxon>Hyphomicrobiales</taxon>
        <taxon>Nitrobacteraceae</taxon>
        <taxon>Bradyrhizobium</taxon>
    </lineage>
</organism>
<evidence type="ECO:0000256" key="1">
    <source>
        <dbReference type="SAM" id="MobiDB-lite"/>
    </source>
</evidence>
<dbReference type="Proteomes" id="UP000324797">
    <property type="component" value="Unassembled WGS sequence"/>
</dbReference>
<evidence type="ECO:0000313" key="3">
    <source>
        <dbReference type="Proteomes" id="UP000324797"/>
    </source>
</evidence>
<comment type="caution">
    <text evidence="2">The sequence shown here is derived from an EMBL/GenBank/DDBJ whole genome shotgun (WGS) entry which is preliminary data.</text>
</comment>
<protein>
    <submittedName>
        <fullName evidence="2">Uncharacterized protein</fullName>
    </submittedName>
</protein>
<proteinExistence type="predicted"/>
<evidence type="ECO:0000313" key="2">
    <source>
        <dbReference type="EMBL" id="TYO60899.1"/>
    </source>
</evidence>
<feature type="compositionally biased region" description="Pro residues" evidence="1">
    <location>
        <begin position="55"/>
        <end position="64"/>
    </location>
</feature>
<dbReference type="AlphaFoldDB" id="A0A5S4YKQ0"/>
<dbReference type="RefSeq" id="WP_148745736.1">
    <property type="nucleotide sequence ID" value="NZ_VSTH01000250.1"/>
</dbReference>
<reference evidence="2 3" key="1">
    <citation type="submission" date="2019-08" db="EMBL/GenBank/DDBJ databases">
        <title>Bradyrhizobium hipponensis sp. nov., a rhizobium isolated from a Lupinus angustifolius root nodule in Tunisia.</title>
        <authorList>
            <person name="Off K."/>
            <person name="Rejili M."/>
            <person name="Mars M."/>
            <person name="Brachmann A."/>
            <person name="Marin M."/>
        </authorList>
    </citation>
    <scope>NUCLEOTIDE SEQUENCE [LARGE SCALE GENOMIC DNA]</scope>
    <source>
        <strain evidence="3">aSej3</strain>
    </source>
</reference>
<dbReference type="EMBL" id="VSTH01000250">
    <property type="protein sequence ID" value="TYO60899.1"/>
    <property type="molecule type" value="Genomic_DNA"/>
</dbReference>
<gene>
    <name evidence="2" type="ORF">FXV83_41205</name>
</gene>
<name>A0A5S4YKQ0_9BRAD</name>
<accession>A0A5S4YKQ0</accession>
<sequence length="71" mass="7828">MRSVLEGLSVPSADYYLKQAEIASRLALAEPDPEKARAMHVLALELFDKAARTQPSPPAEPTMPPDIIQRQ</sequence>
<feature type="region of interest" description="Disordered" evidence="1">
    <location>
        <begin position="51"/>
        <end position="71"/>
    </location>
</feature>
<keyword evidence="3" id="KW-1185">Reference proteome</keyword>